<name>A0A5N6NVI9_9ASTR</name>
<evidence type="ECO:0000256" key="1">
    <source>
        <dbReference type="ARBA" id="ARBA00022670"/>
    </source>
</evidence>
<feature type="region of interest" description="Disordered" evidence="2">
    <location>
        <begin position="1"/>
        <end position="45"/>
    </location>
</feature>
<dbReference type="GO" id="GO:0006508">
    <property type="term" value="P:proteolysis"/>
    <property type="evidence" value="ECO:0007669"/>
    <property type="project" value="UniProtKB-KW"/>
</dbReference>
<dbReference type="AlphaFoldDB" id="A0A5N6NVI9"/>
<dbReference type="Pfam" id="PF13976">
    <property type="entry name" value="gag_pre-integrs"/>
    <property type="match status" value="1"/>
</dbReference>
<evidence type="ECO:0000313" key="4">
    <source>
        <dbReference type="EMBL" id="KAD5507787.1"/>
    </source>
</evidence>
<dbReference type="Gene3D" id="3.30.420.10">
    <property type="entry name" value="Ribonuclease H-like superfamily/Ribonuclease H"/>
    <property type="match status" value="1"/>
</dbReference>
<dbReference type="InterPro" id="IPR012337">
    <property type="entry name" value="RNaseH-like_sf"/>
</dbReference>
<feature type="region of interest" description="Disordered" evidence="2">
    <location>
        <begin position="232"/>
        <end position="297"/>
    </location>
</feature>
<dbReference type="InterPro" id="IPR039537">
    <property type="entry name" value="Retrotran_Ty1/copia-like"/>
</dbReference>
<dbReference type="PROSITE" id="PS50994">
    <property type="entry name" value="INTEGRASE"/>
    <property type="match status" value="1"/>
</dbReference>
<dbReference type="Pfam" id="PF00665">
    <property type="entry name" value="rve"/>
    <property type="match status" value="1"/>
</dbReference>
<dbReference type="SUPFAM" id="SSF53098">
    <property type="entry name" value="Ribonuclease H-like"/>
    <property type="match status" value="1"/>
</dbReference>
<feature type="compositionally biased region" description="Low complexity" evidence="2">
    <location>
        <begin position="282"/>
        <end position="293"/>
    </location>
</feature>
<evidence type="ECO:0000313" key="5">
    <source>
        <dbReference type="Proteomes" id="UP000326396"/>
    </source>
</evidence>
<gene>
    <name evidence="4" type="ORF">E3N88_15490</name>
</gene>
<protein>
    <recommendedName>
        <fullName evidence="3">Integrase catalytic domain-containing protein</fullName>
    </recommendedName>
</protein>
<dbReference type="EMBL" id="SZYD01000008">
    <property type="protein sequence ID" value="KAD5507787.1"/>
    <property type="molecule type" value="Genomic_DNA"/>
</dbReference>
<dbReference type="GO" id="GO:0008270">
    <property type="term" value="F:zinc ion binding"/>
    <property type="evidence" value="ECO:0007669"/>
    <property type="project" value="InterPro"/>
</dbReference>
<keyword evidence="1" id="KW-0378">Hydrolase</keyword>
<feature type="compositionally biased region" description="Basic and acidic residues" evidence="2">
    <location>
        <begin position="11"/>
        <end position="22"/>
    </location>
</feature>
<feature type="compositionally biased region" description="Basic residues" evidence="2">
    <location>
        <begin position="1"/>
        <end position="10"/>
    </location>
</feature>
<proteinExistence type="predicted"/>
<dbReference type="PANTHER" id="PTHR42648">
    <property type="entry name" value="TRANSPOSASE, PUTATIVE-RELATED"/>
    <property type="match status" value="1"/>
</dbReference>
<dbReference type="InterPro" id="IPR025724">
    <property type="entry name" value="GAG-pre-integrase_dom"/>
</dbReference>
<feature type="compositionally biased region" description="Basic and acidic residues" evidence="2">
    <location>
        <begin position="79"/>
        <end position="94"/>
    </location>
</feature>
<comment type="caution">
    <text evidence="4">The sequence shown here is derived from an EMBL/GenBank/DDBJ whole genome shotgun (WGS) entry which is preliminary data.</text>
</comment>
<organism evidence="4 5">
    <name type="scientific">Mikania micrantha</name>
    <name type="common">bitter vine</name>
    <dbReference type="NCBI Taxonomy" id="192012"/>
    <lineage>
        <taxon>Eukaryota</taxon>
        <taxon>Viridiplantae</taxon>
        <taxon>Streptophyta</taxon>
        <taxon>Embryophyta</taxon>
        <taxon>Tracheophyta</taxon>
        <taxon>Spermatophyta</taxon>
        <taxon>Magnoliopsida</taxon>
        <taxon>eudicotyledons</taxon>
        <taxon>Gunneridae</taxon>
        <taxon>Pentapetalae</taxon>
        <taxon>asterids</taxon>
        <taxon>campanulids</taxon>
        <taxon>Asterales</taxon>
        <taxon>Asteraceae</taxon>
        <taxon>Asteroideae</taxon>
        <taxon>Heliantheae alliance</taxon>
        <taxon>Eupatorieae</taxon>
        <taxon>Mikania</taxon>
    </lineage>
</organism>
<dbReference type="InterPro" id="IPR054722">
    <property type="entry name" value="PolX-like_BBD"/>
</dbReference>
<dbReference type="Pfam" id="PF22936">
    <property type="entry name" value="Pol_BBD"/>
    <property type="match status" value="1"/>
</dbReference>
<dbReference type="OrthoDB" id="441285at2759"/>
<evidence type="ECO:0000259" key="3">
    <source>
        <dbReference type="PROSITE" id="PS50994"/>
    </source>
</evidence>
<keyword evidence="1" id="KW-0645">Protease</keyword>
<dbReference type="InterPro" id="IPR001584">
    <property type="entry name" value="Integrase_cat-core"/>
</dbReference>
<reference evidence="4 5" key="1">
    <citation type="submission" date="2019-05" db="EMBL/GenBank/DDBJ databases">
        <title>Mikania micrantha, genome provides insights into the molecular mechanism of rapid growth.</title>
        <authorList>
            <person name="Liu B."/>
        </authorList>
    </citation>
    <scope>NUCLEOTIDE SEQUENCE [LARGE SCALE GENOMIC DNA]</scope>
    <source>
        <strain evidence="4">NLD-2019</strain>
        <tissue evidence="4">Leaf</tissue>
    </source>
</reference>
<feature type="region of interest" description="Disordered" evidence="2">
    <location>
        <begin position="79"/>
        <end position="117"/>
    </location>
</feature>
<dbReference type="SUPFAM" id="SSF57756">
    <property type="entry name" value="Retrovirus zinc finger-like domains"/>
    <property type="match status" value="1"/>
</dbReference>
<feature type="compositionally biased region" description="Acidic residues" evidence="2">
    <location>
        <begin position="23"/>
        <end position="44"/>
    </location>
</feature>
<dbReference type="Proteomes" id="UP000326396">
    <property type="component" value="Linkage Group LG16"/>
</dbReference>
<dbReference type="PANTHER" id="PTHR42648:SF25">
    <property type="entry name" value="RNA-DIRECTED DNA POLYMERASE"/>
    <property type="match status" value="1"/>
</dbReference>
<sequence>MAGQRGRPRKQPQEPEEPHIENEEPINEDDYDHNEQPEDEDEFTLEPIVVKAISDEVSKVLDDKLPALVTKILKDTLKDKSEGTKDITKEEEVKITGTKNGENRARNGVTDCPESRNEGKFQSMEFLDSSRNEDDSIDELATKLSKIVSKSNSLGSIIKDKTLVKKLLSSLPNKFITIVASIEQFADLSTMSFQEAIGRLKAFEERIKPKDQGSSSKGDQLMLSYEDWQARKRQEASKGIGRQARKRQEASKGIGRGSNKPTIRGRGRGRGNFGRGRGQDKGQSSYHQGQSSYHQKKLKDKTKVQCFRCNALGRYSTECPTRPRQEESNLAQANDEGAALMMTFGIETQAESVLLNDGNIHPRRYEEAEDDYWFLENGASNHMTSNKDLFTQLDSTITRRVRFGDGSYVEIKGRRSIIVECKTGEQRILTNVYLIPSLKSSIISLGQLTEVGYEIQMNGELLWVKEHDGTLLMKVPQTTNRIYKVRIKAAVPVCLQAKVESPAWLWHARLGHVRFDSLKLLTTKGLARGVPTINHPSQMCDGCSLGKQSRNSFPKQSQYQANHLLELVYVDVCRPITPTTKGGNRYMLLLVDDHSFYIWEFIIKSKDEVFGCLDRFKRNIEMETCCTIKKLRTDNGGDFTSRKLEELCNKVGIQHQYTSPYSPQQNRVVESRNRTVLNMTRSILKAMRLPQDFWAEGIRHSIHILNQMTTKALNNTTPYEILKGRKPNLEHIRVFGCIGYVKTLATDQKKLDDRSTKMVHLGT</sequence>
<dbReference type="GO" id="GO:0003676">
    <property type="term" value="F:nucleic acid binding"/>
    <property type="evidence" value="ECO:0007669"/>
    <property type="project" value="InterPro"/>
</dbReference>
<dbReference type="Pfam" id="PF14223">
    <property type="entry name" value="Retrotran_gag_2"/>
    <property type="match status" value="1"/>
</dbReference>
<feature type="domain" description="Integrase catalytic" evidence="3">
    <location>
        <begin position="550"/>
        <end position="726"/>
    </location>
</feature>
<dbReference type="GO" id="GO:0008233">
    <property type="term" value="F:peptidase activity"/>
    <property type="evidence" value="ECO:0007669"/>
    <property type="project" value="UniProtKB-KW"/>
</dbReference>
<evidence type="ECO:0000256" key="2">
    <source>
        <dbReference type="SAM" id="MobiDB-lite"/>
    </source>
</evidence>
<dbReference type="InterPro" id="IPR036875">
    <property type="entry name" value="Znf_CCHC_sf"/>
</dbReference>
<dbReference type="GO" id="GO:0015074">
    <property type="term" value="P:DNA integration"/>
    <property type="evidence" value="ECO:0007669"/>
    <property type="project" value="InterPro"/>
</dbReference>
<keyword evidence="5" id="KW-1185">Reference proteome</keyword>
<dbReference type="InterPro" id="IPR036397">
    <property type="entry name" value="RNaseH_sf"/>
</dbReference>
<accession>A0A5N6NVI9</accession>